<dbReference type="SUPFAM" id="SSF75471">
    <property type="entry name" value="YhbY-like"/>
    <property type="match status" value="1"/>
</dbReference>
<dbReference type="PANTHER" id="PTHR40065:SF3">
    <property type="entry name" value="RNA-BINDING PROTEIN YHBY"/>
    <property type="match status" value="1"/>
</dbReference>
<dbReference type="Gene3D" id="3.30.110.60">
    <property type="entry name" value="YhbY-like"/>
    <property type="match status" value="1"/>
</dbReference>
<dbReference type="GO" id="GO:0003723">
    <property type="term" value="F:RNA binding"/>
    <property type="evidence" value="ECO:0007669"/>
    <property type="project" value="UniProtKB-UniRule"/>
</dbReference>
<dbReference type="GeneID" id="64820597"/>
<keyword evidence="1 2" id="KW-0694">RNA-binding</keyword>
<dbReference type="InterPro" id="IPR035920">
    <property type="entry name" value="YhbY-like_sf"/>
</dbReference>
<evidence type="ECO:0000313" key="4">
    <source>
        <dbReference type="EMBL" id="QUH23614.1"/>
    </source>
</evidence>
<organism evidence="4 5">
    <name type="scientific">Methanobacterium alkalithermotolerans</name>
    <dbReference type="NCBI Taxonomy" id="2731220"/>
    <lineage>
        <taxon>Archaea</taxon>
        <taxon>Methanobacteriati</taxon>
        <taxon>Methanobacteriota</taxon>
        <taxon>Methanomada group</taxon>
        <taxon>Methanobacteria</taxon>
        <taxon>Methanobacteriales</taxon>
        <taxon>Methanobacteriaceae</taxon>
        <taxon>Methanobacterium</taxon>
    </lineage>
</organism>
<evidence type="ECO:0000259" key="3">
    <source>
        <dbReference type="PROSITE" id="PS51295"/>
    </source>
</evidence>
<reference evidence="4" key="1">
    <citation type="submission" date="2020-07" db="EMBL/GenBank/DDBJ databases">
        <title>Methanobacterium. sp. MethCan genome.</title>
        <authorList>
            <person name="Postec A."/>
            <person name="Quemeneur M."/>
        </authorList>
    </citation>
    <scope>NUCLEOTIDE SEQUENCE</scope>
    <source>
        <strain evidence="4">MethCAN</strain>
    </source>
</reference>
<sequence length="97" mass="11088">MRKSKKGEIRLSLTLSKKELMNRSLSALTINIGKAGINDNVIEEIKRQLKAKEMVKLKFAKNISSEKENYITQIVEKSNSKLIDLRGNVAVIFKKKR</sequence>
<dbReference type="InterPro" id="IPR051925">
    <property type="entry name" value="RNA-binding_domain"/>
</dbReference>
<dbReference type="InterPro" id="IPR001890">
    <property type="entry name" value="RNA-binding_CRM"/>
</dbReference>
<proteinExistence type="predicted"/>
<protein>
    <submittedName>
        <fullName evidence="4">YhbY family RNA-binding protein</fullName>
    </submittedName>
</protein>
<dbReference type="PANTHER" id="PTHR40065">
    <property type="entry name" value="RNA-BINDING PROTEIN YHBY"/>
    <property type="match status" value="1"/>
</dbReference>
<dbReference type="KEGG" id="meme:HYG87_07490"/>
<evidence type="ECO:0000256" key="1">
    <source>
        <dbReference type="ARBA" id="ARBA00022884"/>
    </source>
</evidence>
<keyword evidence="5" id="KW-1185">Reference proteome</keyword>
<gene>
    <name evidence="4" type="ORF">HYG87_07490</name>
</gene>
<name>A0A8T8K521_9EURY</name>
<dbReference type="OrthoDB" id="30785at2157"/>
<dbReference type="AlphaFoldDB" id="A0A8T8K521"/>
<dbReference type="Proteomes" id="UP000681041">
    <property type="component" value="Chromosome"/>
</dbReference>
<feature type="domain" description="CRM" evidence="3">
    <location>
        <begin position="9"/>
        <end position="97"/>
    </location>
</feature>
<dbReference type="EMBL" id="CP058560">
    <property type="protein sequence ID" value="QUH23614.1"/>
    <property type="molecule type" value="Genomic_DNA"/>
</dbReference>
<dbReference type="RefSeq" id="WP_211532570.1">
    <property type="nucleotide sequence ID" value="NZ_CP058560.1"/>
</dbReference>
<dbReference type="SMART" id="SM01103">
    <property type="entry name" value="CRS1_YhbY"/>
    <property type="match status" value="1"/>
</dbReference>
<dbReference type="Pfam" id="PF01985">
    <property type="entry name" value="CRS1_YhbY"/>
    <property type="match status" value="1"/>
</dbReference>
<accession>A0A8T8K521</accession>
<evidence type="ECO:0000256" key="2">
    <source>
        <dbReference type="PROSITE-ProRule" id="PRU00626"/>
    </source>
</evidence>
<evidence type="ECO:0000313" key="5">
    <source>
        <dbReference type="Proteomes" id="UP000681041"/>
    </source>
</evidence>
<dbReference type="PROSITE" id="PS51295">
    <property type="entry name" value="CRM"/>
    <property type="match status" value="1"/>
</dbReference>